<reference evidence="4" key="1">
    <citation type="submission" date="2016-10" db="EMBL/GenBank/DDBJ databases">
        <authorList>
            <person name="Varghese N."/>
            <person name="Submissions S."/>
        </authorList>
    </citation>
    <scope>NUCLEOTIDE SEQUENCE [LARGE SCALE GENOMIC DNA]</scope>
    <source>
        <strain evidence="4">CGMCC 1.10789</strain>
    </source>
</reference>
<dbReference type="Gene3D" id="2.60.40.1890">
    <property type="entry name" value="PCu(A)C copper chaperone"/>
    <property type="match status" value="1"/>
</dbReference>
<evidence type="ECO:0000256" key="1">
    <source>
        <dbReference type="SAM" id="MobiDB-lite"/>
    </source>
</evidence>
<evidence type="ECO:0008006" key="5">
    <source>
        <dbReference type="Google" id="ProtNLM"/>
    </source>
</evidence>
<dbReference type="InterPro" id="IPR007410">
    <property type="entry name" value="LpqE-like"/>
</dbReference>
<evidence type="ECO:0000313" key="4">
    <source>
        <dbReference type="Proteomes" id="UP000199328"/>
    </source>
</evidence>
<keyword evidence="4" id="KW-1185">Reference proteome</keyword>
<sequence>MSRIPLFGAALAVAASLAFPTLANDAIRIEDAYFRMATPMAPNGAAFMIIHNDADTDDRLIDARSPIAKRVELHTHIDMGEGVMKMTHDEDGFEIPAHGSRALARGGDHVMFMGLIERPGDGESIPLTLVFEKAGEIVLEVPVDLERADGMGHGGHGHGAGGMGHGEGGMGHGEGGMSHGHGN</sequence>
<dbReference type="STRING" id="990712.SAMN05216257_101662"/>
<dbReference type="EMBL" id="FNFV01000001">
    <property type="protein sequence ID" value="SDK12490.1"/>
    <property type="molecule type" value="Genomic_DNA"/>
</dbReference>
<evidence type="ECO:0000256" key="2">
    <source>
        <dbReference type="SAM" id="SignalP"/>
    </source>
</evidence>
<dbReference type="SUPFAM" id="SSF110087">
    <property type="entry name" value="DR1885-like metal-binding protein"/>
    <property type="match status" value="1"/>
</dbReference>
<proteinExistence type="predicted"/>
<dbReference type="PANTHER" id="PTHR36302:SF1">
    <property type="entry name" value="COPPER CHAPERONE PCU(A)C"/>
    <property type="match status" value="1"/>
</dbReference>
<dbReference type="PANTHER" id="PTHR36302">
    <property type="entry name" value="BLR7088 PROTEIN"/>
    <property type="match status" value="1"/>
</dbReference>
<feature type="region of interest" description="Disordered" evidence="1">
    <location>
        <begin position="152"/>
        <end position="183"/>
    </location>
</feature>
<dbReference type="InterPro" id="IPR036182">
    <property type="entry name" value="PCuAC_sf"/>
</dbReference>
<dbReference type="RefSeq" id="WP_092498069.1">
    <property type="nucleotide sequence ID" value="NZ_FNFV01000001.1"/>
</dbReference>
<feature type="signal peptide" evidence="2">
    <location>
        <begin position="1"/>
        <end position="23"/>
    </location>
</feature>
<dbReference type="Proteomes" id="UP000199328">
    <property type="component" value="Unassembled WGS sequence"/>
</dbReference>
<organism evidence="3 4">
    <name type="scientific">Meinhardsimonia xiamenensis</name>
    <dbReference type="NCBI Taxonomy" id="990712"/>
    <lineage>
        <taxon>Bacteria</taxon>
        <taxon>Pseudomonadati</taxon>
        <taxon>Pseudomonadota</taxon>
        <taxon>Alphaproteobacteria</taxon>
        <taxon>Rhodobacterales</taxon>
        <taxon>Paracoccaceae</taxon>
        <taxon>Meinhardsimonia</taxon>
    </lineage>
</organism>
<keyword evidence="2" id="KW-0732">Signal</keyword>
<protein>
    <recommendedName>
        <fullName evidence="5">Copper-binding protein</fullName>
    </recommendedName>
</protein>
<feature type="chain" id="PRO_5011638222" description="Copper-binding protein" evidence="2">
    <location>
        <begin position="24"/>
        <end position="183"/>
    </location>
</feature>
<accession>A0A1G8ZE84</accession>
<name>A0A1G8ZE84_9RHOB</name>
<dbReference type="Pfam" id="PF04314">
    <property type="entry name" value="PCuAC"/>
    <property type="match status" value="1"/>
</dbReference>
<gene>
    <name evidence="3" type="ORF">SAMN05216257_101662</name>
</gene>
<dbReference type="AlphaFoldDB" id="A0A1G8ZE84"/>
<dbReference type="OrthoDB" id="9796962at2"/>
<evidence type="ECO:0000313" key="3">
    <source>
        <dbReference type="EMBL" id="SDK12490.1"/>
    </source>
</evidence>
<dbReference type="InterPro" id="IPR058248">
    <property type="entry name" value="Lxx211020-like"/>
</dbReference>